<feature type="domain" description="Spore protein YkvP/CgeB glycosyl transferase-like" evidence="1">
    <location>
        <begin position="333"/>
        <end position="444"/>
    </location>
</feature>
<dbReference type="EMBL" id="BOVJ01000174">
    <property type="protein sequence ID" value="GIQ66325.1"/>
    <property type="molecule type" value="Genomic_DNA"/>
</dbReference>
<evidence type="ECO:0000259" key="1">
    <source>
        <dbReference type="Pfam" id="PF13524"/>
    </source>
</evidence>
<gene>
    <name evidence="2" type="ORF">PACILC2_48930</name>
</gene>
<proteinExistence type="predicted"/>
<organism evidence="2 3">
    <name type="scientific">Paenibacillus cisolokensis</name>
    <dbReference type="NCBI Taxonomy" id="1658519"/>
    <lineage>
        <taxon>Bacteria</taxon>
        <taxon>Bacillati</taxon>
        <taxon>Bacillota</taxon>
        <taxon>Bacilli</taxon>
        <taxon>Bacillales</taxon>
        <taxon>Paenibacillaceae</taxon>
        <taxon>Paenibacillus</taxon>
    </lineage>
</organism>
<protein>
    <recommendedName>
        <fullName evidence="1">Spore protein YkvP/CgeB glycosyl transferase-like domain-containing protein</fullName>
    </recommendedName>
</protein>
<accession>A0ABQ4NDS0</accession>
<evidence type="ECO:0000313" key="3">
    <source>
        <dbReference type="Proteomes" id="UP000680304"/>
    </source>
</evidence>
<keyword evidence="3" id="KW-1185">Reference proteome</keyword>
<evidence type="ECO:0000313" key="2">
    <source>
        <dbReference type="EMBL" id="GIQ66325.1"/>
    </source>
</evidence>
<dbReference type="RefSeq" id="WP_213530869.1">
    <property type="nucleotide sequence ID" value="NZ_BOVJ01000174.1"/>
</dbReference>
<name>A0ABQ4NDS0_9BACL</name>
<dbReference type="Pfam" id="PF13524">
    <property type="entry name" value="Glyco_trans_1_2"/>
    <property type="match status" value="1"/>
</dbReference>
<sequence>MEKNNSFHFAPKFAIFKSLSLYDRLNVWFQGDKEGECQVQLIIITYKQKVKQEVFTVDINSSTTIEIDNVQEIRLALRIQGDGKLRLNQITLEPQINTYINKNSFLPVRSEKIKSARQLKVAMVVDEFTFESFKHEFNAVYLSPDNWLQIMQLEKPDIFFCESAWSGRDPDKREWRGKIYTSVNFAKENRTELLNIIKYCNENDIKTVFWNKEDPSHFEDKVHNFVDTALKFDYIFTTSEECVERYKKEFNHKHVYPLMFAVQPRQFNPIETYERTNEVVFAGSYYKQHPQRCIEMEKIFDFTLQNMNNKLIIYDRQYFNNDDNHKFPDVYKPYIRPRLPYTRLDKGYKGSKFALNINTEVQSNTMFARRVFELMASNTIVISNYSKGMNKYFGDLVFLLTDNTEDNLEVLNQLQQINYYQHRLKALRYVLNHHTYEDRAVYMLGLMGIEVQKNVPRVCVIMMVRDENEIINSIEMFHLQNYSAKRLLLINTGEELFQTAVWNHKYGDESISVTDRNVIDNYYAGDLTKLINTEYVAFMDLKYYYGLHYLSDMIMCYKFLDDRTIVSKNTDEAAYRFTNSARLYASVLPRKTIEYFDFDSDWESFVNKMFEIGYRIFNCDQFNILYPEENTKENAIRINI</sequence>
<dbReference type="Proteomes" id="UP000680304">
    <property type="component" value="Unassembled WGS sequence"/>
</dbReference>
<reference evidence="2 3" key="1">
    <citation type="submission" date="2021-04" db="EMBL/GenBank/DDBJ databases">
        <title>Draft genome sequence of Paenibacillus cisolokensis, LC2-13A.</title>
        <authorList>
            <person name="Uke A."/>
            <person name="Chhe C."/>
            <person name="Baramee S."/>
            <person name="Kosugi A."/>
        </authorList>
    </citation>
    <scope>NUCLEOTIDE SEQUENCE [LARGE SCALE GENOMIC DNA]</scope>
    <source>
        <strain evidence="2 3">LC2-13A</strain>
    </source>
</reference>
<dbReference type="InterPro" id="IPR055259">
    <property type="entry name" value="YkvP/CgeB_Glyco_trans-like"/>
</dbReference>
<comment type="caution">
    <text evidence="2">The sequence shown here is derived from an EMBL/GenBank/DDBJ whole genome shotgun (WGS) entry which is preliminary data.</text>
</comment>